<evidence type="ECO:0000313" key="1">
    <source>
        <dbReference type="EMBL" id="UMM40934.1"/>
    </source>
</evidence>
<gene>
    <name evidence="1" type="ORF">L5515_017417</name>
</gene>
<evidence type="ECO:0000313" key="2">
    <source>
        <dbReference type="Proteomes" id="UP000829354"/>
    </source>
</evidence>
<dbReference type="EMBL" id="CP092625">
    <property type="protein sequence ID" value="UMM40934.1"/>
    <property type="molecule type" value="Genomic_DNA"/>
</dbReference>
<organism evidence="1 2">
    <name type="scientific">Caenorhabditis briggsae</name>
    <dbReference type="NCBI Taxonomy" id="6238"/>
    <lineage>
        <taxon>Eukaryota</taxon>
        <taxon>Metazoa</taxon>
        <taxon>Ecdysozoa</taxon>
        <taxon>Nematoda</taxon>
        <taxon>Chromadorea</taxon>
        <taxon>Rhabditida</taxon>
        <taxon>Rhabditina</taxon>
        <taxon>Rhabditomorpha</taxon>
        <taxon>Rhabditoidea</taxon>
        <taxon>Rhabditidae</taxon>
        <taxon>Peloderinae</taxon>
        <taxon>Caenorhabditis</taxon>
    </lineage>
</organism>
<sequence>MRIDTENLLFDTENLLFDTENLLFDTENLLFHTPFLRALYLHGISVDQVNAVLKQIIRGDSSTLIKFRASYDRLAQNDIFDGIETINENDEDRKTTDGRFMITRLKPICAVGCSRLIDN</sequence>
<keyword evidence="2" id="KW-1185">Reference proteome</keyword>
<proteinExistence type="predicted"/>
<dbReference type="AlphaFoldDB" id="A0AAE9F9B8"/>
<reference evidence="1 2" key="1">
    <citation type="submission" date="2022-04" db="EMBL/GenBank/DDBJ databases">
        <title>Chromosome-level reference genomes for two strains of Caenorhabditis briggsae: an improved platform for comparative genomics.</title>
        <authorList>
            <person name="Stevens L."/>
            <person name="Andersen E."/>
        </authorList>
    </citation>
    <scope>NUCLEOTIDE SEQUENCE [LARGE SCALE GENOMIC DNA]</scope>
    <source>
        <strain evidence="1">VX34</strain>
        <tissue evidence="1">Whole-organism</tissue>
    </source>
</reference>
<dbReference type="Proteomes" id="UP000829354">
    <property type="component" value="Chromosome X"/>
</dbReference>
<accession>A0AAE9F9B8</accession>
<protein>
    <submittedName>
        <fullName evidence="1">Uncharacterized protein</fullName>
    </submittedName>
</protein>
<name>A0AAE9F9B8_CAEBR</name>